<organism evidence="1 2">
    <name type="scientific">Candidatus Nealsonbacteria bacterium CG23_combo_of_CG06-09_8_20_14_all_39_17</name>
    <dbReference type="NCBI Taxonomy" id="1974722"/>
    <lineage>
        <taxon>Bacteria</taxon>
        <taxon>Candidatus Nealsoniibacteriota</taxon>
    </lineage>
</organism>
<evidence type="ECO:0008006" key="3">
    <source>
        <dbReference type="Google" id="ProtNLM"/>
    </source>
</evidence>
<dbReference type="SUPFAM" id="SSF102114">
    <property type="entry name" value="Radical SAM enzymes"/>
    <property type="match status" value="1"/>
</dbReference>
<dbReference type="AlphaFoldDB" id="A0A2G9YW42"/>
<evidence type="ECO:0000313" key="2">
    <source>
        <dbReference type="Proteomes" id="UP000229976"/>
    </source>
</evidence>
<protein>
    <recommendedName>
        <fullName evidence="3">Radical SAM protein</fullName>
    </recommendedName>
</protein>
<reference evidence="1 2" key="1">
    <citation type="submission" date="2017-09" db="EMBL/GenBank/DDBJ databases">
        <title>Depth-based differentiation of microbial function through sediment-hosted aquifers and enrichment of novel symbionts in the deep terrestrial subsurface.</title>
        <authorList>
            <person name="Probst A.J."/>
            <person name="Ladd B."/>
            <person name="Jarett J.K."/>
            <person name="Geller-Mcgrath D.E."/>
            <person name="Sieber C.M."/>
            <person name="Emerson J.B."/>
            <person name="Anantharaman K."/>
            <person name="Thomas B.C."/>
            <person name="Malmstrom R."/>
            <person name="Stieglmeier M."/>
            <person name="Klingl A."/>
            <person name="Woyke T."/>
            <person name="Ryan C.M."/>
            <person name="Banfield J.F."/>
        </authorList>
    </citation>
    <scope>NUCLEOTIDE SEQUENCE [LARGE SCALE GENOMIC DNA]</scope>
    <source>
        <strain evidence="1">CG23_combo_of_CG06-09_8_20_14_all_39_17</strain>
    </source>
</reference>
<accession>A0A2G9YW42</accession>
<comment type="caution">
    <text evidence="1">The sequence shown here is derived from an EMBL/GenBank/DDBJ whole genome shotgun (WGS) entry which is preliminary data.</text>
</comment>
<proteinExistence type="predicted"/>
<gene>
    <name evidence="1" type="ORF">COX37_02500</name>
</gene>
<evidence type="ECO:0000313" key="1">
    <source>
        <dbReference type="EMBL" id="PIP22701.1"/>
    </source>
</evidence>
<dbReference type="EMBL" id="PCRO01000033">
    <property type="protein sequence ID" value="PIP22701.1"/>
    <property type="molecule type" value="Genomic_DNA"/>
</dbReference>
<dbReference type="Proteomes" id="UP000229976">
    <property type="component" value="Unassembled WGS sequence"/>
</dbReference>
<sequence>MREGKEQFGVQGHGCPVGCEYCVVTKVDSRRELWNKKTILGLNKAVTILNAPPDLKNEQAMHEFYDFPIELLRGDFVGFNAISDPFWPKYRKELEFFLEKVAPVAKLITCVTKFNPSDEILDRLAELSNFRLVVSVTGLDRLEKTKTDDRINLLERAKQKNIQTFPIIHPYIAGVSDLSFLTRLKEIGYEEVDVKGLRYNSDTMSSWMPDSSKIYYEKTGEREILPDDGWREKINQAGLKLTSLKDWYRRGFEDMTPKLTHDEAEKLVKEIIKRANITSSDTDKSVIEEAIKRRM</sequence>
<dbReference type="InterPro" id="IPR058240">
    <property type="entry name" value="rSAM_sf"/>
</dbReference>
<name>A0A2G9YW42_9BACT</name>